<evidence type="ECO:0000313" key="2">
    <source>
        <dbReference type="EMBL" id="XDQ12166.1"/>
    </source>
</evidence>
<sequence>MRVQRTRHTRAYVQIPNEIAQSNMSLSELGLLVKLLSLPDKNNATVEKITTRVPDGRRTVSNAMAGLVERRYVHRARVQDPESGRWVTLTSVSDTPTDHIPTVGEPTTPDVGDYPKGKDAERNDHLPTPPAEEPDGSEGSANGEGEEEAPQKTDDALTERAVKALHRLAIHEPRLLLTNREAQRLAPLAARWLSEGFHEMEVIRTLTKALPSPVASAAALVHFRLKNHEPERTPAPMPSQAPSEPVNRAECPKCHRPYRAGHPGGICRDCREDG</sequence>
<proteinExistence type="predicted"/>
<dbReference type="EMBL" id="CP163432">
    <property type="protein sequence ID" value="XDQ12166.1"/>
    <property type="molecule type" value="Genomic_DNA"/>
</dbReference>
<gene>
    <name evidence="2" type="ORF">AB5J55_22265</name>
</gene>
<feature type="region of interest" description="Disordered" evidence="1">
    <location>
        <begin position="80"/>
        <end position="155"/>
    </location>
</feature>
<evidence type="ECO:0000256" key="1">
    <source>
        <dbReference type="SAM" id="MobiDB-lite"/>
    </source>
</evidence>
<name>A0AB39N105_9ACTN</name>
<feature type="compositionally biased region" description="Basic and acidic residues" evidence="1">
    <location>
        <begin position="113"/>
        <end position="125"/>
    </location>
</feature>
<protein>
    <submittedName>
        <fullName evidence="2">Helix-turn-helix domain-containing protein</fullName>
    </submittedName>
</protein>
<organism evidence="2">
    <name type="scientific">Streptomyces sp. R11</name>
    <dbReference type="NCBI Taxonomy" id="3238625"/>
    <lineage>
        <taxon>Bacteria</taxon>
        <taxon>Bacillati</taxon>
        <taxon>Actinomycetota</taxon>
        <taxon>Actinomycetes</taxon>
        <taxon>Kitasatosporales</taxon>
        <taxon>Streptomycetaceae</taxon>
        <taxon>Streptomyces</taxon>
    </lineage>
</organism>
<dbReference type="RefSeq" id="WP_369272352.1">
    <property type="nucleotide sequence ID" value="NZ_CP163432.1"/>
</dbReference>
<accession>A0AB39N105</accession>
<dbReference type="AlphaFoldDB" id="A0AB39N105"/>
<reference evidence="2" key="1">
    <citation type="submission" date="2024-07" db="EMBL/GenBank/DDBJ databases">
        <authorList>
            <person name="Yu S.T."/>
        </authorList>
    </citation>
    <scope>NUCLEOTIDE SEQUENCE</scope>
    <source>
        <strain evidence="2">R11</strain>
    </source>
</reference>